<dbReference type="EnsemblMetazoa" id="GBRI019408-RA">
    <property type="protein sequence ID" value="GBRI019408-PA"/>
    <property type="gene ID" value="GBRI019408"/>
</dbReference>
<name>A0A1A9WH06_9MUSC</name>
<dbReference type="InterPro" id="IPR009003">
    <property type="entry name" value="Peptidase_S1_PA"/>
</dbReference>
<evidence type="ECO:0008006" key="4">
    <source>
        <dbReference type="Google" id="ProtNLM"/>
    </source>
</evidence>
<dbReference type="SUPFAM" id="SSF50494">
    <property type="entry name" value="Trypsin-like serine proteases"/>
    <property type="match status" value="2"/>
</dbReference>
<reference evidence="3" key="1">
    <citation type="submission" date="2014-03" db="EMBL/GenBank/DDBJ databases">
        <authorList>
            <person name="Aksoy S."/>
            <person name="Warren W."/>
            <person name="Wilson R.K."/>
        </authorList>
    </citation>
    <scope>NUCLEOTIDE SEQUENCE [LARGE SCALE GENOMIC DNA]</scope>
    <source>
        <strain evidence="3">IAEA</strain>
    </source>
</reference>
<reference evidence="2" key="2">
    <citation type="submission" date="2020-05" db="UniProtKB">
        <authorList>
            <consortium name="EnsemblMetazoa"/>
        </authorList>
    </citation>
    <scope>IDENTIFICATION</scope>
    <source>
        <strain evidence="2">IAEA</strain>
    </source>
</reference>
<accession>A0A1A9WH06</accession>
<dbReference type="AlphaFoldDB" id="A0A1A9WH06"/>
<dbReference type="VEuPathDB" id="VectorBase:GBRI019408"/>
<proteinExistence type="predicted"/>
<organism evidence="2 3">
    <name type="scientific">Glossina brevipalpis</name>
    <dbReference type="NCBI Taxonomy" id="37001"/>
    <lineage>
        <taxon>Eukaryota</taxon>
        <taxon>Metazoa</taxon>
        <taxon>Ecdysozoa</taxon>
        <taxon>Arthropoda</taxon>
        <taxon>Hexapoda</taxon>
        <taxon>Insecta</taxon>
        <taxon>Pterygota</taxon>
        <taxon>Neoptera</taxon>
        <taxon>Endopterygota</taxon>
        <taxon>Diptera</taxon>
        <taxon>Brachycera</taxon>
        <taxon>Muscomorpha</taxon>
        <taxon>Hippoboscoidea</taxon>
        <taxon>Glossinidae</taxon>
        <taxon>Glossina</taxon>
    </lineage>
</organism>
<dbReference type="InterPro" id="IPR043504">
    <property type="entry name" value="Peptidase_S1_PA_chymotrypsin"/>
</dbReference>
<feature type="region of interest" description="Disordered" evidence="1">
    <location>
        <begin position="648"/>
        <end position="673"/>
    </location>
</feature>
<evidence type="ECO:0000313" key="2">
    <source>
        <dbReference type="EnsemblMetazoa" id="GBRI019408-PA"/>
    </source>
</evidence>
<keyword evidence="3" id="KW-1185">Reference proteome</keyword>
<evidence type="ECO:0000256" key="1">
    <source>
        <dbReference type="SAM" id="MobiDB-lite"/>
    </source>
</evidence>
<dbReference type="Gene3D" id="2.40.10.10">
    <property type="entry name" value="Trypsin-like serine proteases"/>
    <property type="match status" value="1"/>
</dbReference>
<dbReference type="Proteomes" id="UP000091820">
    <property type="component" value="Unassembled WGS sequence"/>
</dbReference>
<feature type="compositionally biased region" description="Basic and acidic residues" evidence="1">
    <location>
        <begin position="648"/>
        <end position="657"/>
    </location>
</feature>
<evidence type="ECO:0000313" key="3">
    <source>
        <dbReference type="Proteomes" id="UP000091820"/>
    </source>
</evidence>
<feature type="compositionally biased region" description="Polar residues" evidence="1">
    <location>
        <begin position="658"/>
        <end position="673"/>
    </location>
</feature>
<protein>
    <recommendedName>
        <fullName evidence="4">Peptidase S1 domain-containing protein</fullName>
    </recommendedName>
</protein>
<sequence>MLNNMTLAPPALRVMAIGELELFCNNSLTGRAIIAAAPLLLMLPPPLVNVVAVAGLMEMGTALAGLICSLNGKLIIELVGDRDKEPVGDSRSDAVDLLNGGVRGNQFRSILQFLYTKMFINLRYIFFIAICILTQAQAQDNQASSGDCNEDLKEFENDTIYGKHVVWVSCKGQGKEVLNVGVILSKNAILTDNSMKMDGIKCSVLYYTSHFDGTAKQDMLPGLIVASYGNVNDIRPHSTLPHLKIILTAKELSMDLENAQPIPLLEKELDEKSVCVISVPESYKLYDRKTEVVPRSDCELAYPDMHQGIVCVRTPIKYCKIDHCSKYNVEGSPLICDGAVAGIVMKDLDKCDPSKPCLTAKPNDIQQWIESNMNLLNRDDEFKNSTVSVTFLAENDSSVHAPGVIIDEGIVLTSAVTTNTSEGFVFYHGGEKIAWNSAMNYANNWPAVSDKLQLGVIAFNQHLDPKKDKKMKISTIKPSKDDKCILAIADPDWVKLEVSILDDDKCRAALPNYHEDYMCARPKFDGVQFGIDVLPGTPIICNGELAGISARIEDDKNTLYPFVPMHKMNVWIGASEMALRSGSPPKKCNSFYIIGLFLAPPELSTPLFCFVTYLTETTLPLKVLFLLIQILPVVRTLRCSESESIKIKNQKPPDAKRQTYQPENSVQIQNPRN</sequence>